<dbReference type="GO" id="GO:0030288">
    <property type="term" value="C:outer membrane-bounded periplasmic space"/>
    <property type="evidence" value="ECO:0007669"/>
    <property type="project" value="TreeGrafter"/>
</dbReference>
<dbReference type="SUPFAM" id="SSF53187">
    <property type="entry name" value="Zn-dependent exopeptidases"/>
    <property type="match status" value="1"/>
</dbReference>
<dbReference type="Pfam" id="PF01520">
    <property type="entry name" value="Amidase_3"/>
    <property type="match status" value="1"/>
</dbReference>
<dbReference type="GO" id="GO:0008745">
    <property type="term" value="F:N-acetylmuramoyl-L-alanine amidase activity"/>
    <property type="evidence" value="ECO:0007669"/>
    <property type="project" value="InterPro"/>
</dbReference>
<organism evidence="3 4">
    <name type="scientific">Ammonifex thiophilus</name>
    <dbReference type="NCBI Taxonomy" id="444093"/>
    <lineage>
        <taxon>Bacteria</taxon>
        <taxon>Bacillati</taxon>
        <taxon>Bacillota</taxon>
        <taxon>Clostridia</taxon>
        <taxon>Thermoanaerobacterales</taxon>
        <taxon>Thermoanaerobacteraceae</taxon>
        <taxon>Ammonifex</taxon>
    </lineage>
</organism>
<evidence type="ECO:0000256" key="1">
    <source>
        <dbReference type="ARBA" id="ARBA00022801"/>
    </source>
</evidence>
<feature type="domain" description="MurNAc-LAA" evidence="2">
    <location>
        <begin position="139"/>
        <end position="299"/>
    </location>
</feature>
<evidence type="ECO:0000313" key="4">
    <source>
        <dbReference type="Proteomes" id="UP000256329"/>
    </source>
</evidence>
<keyword evidence="4" id="KW-1185">Reference proteome</keyword>
<dbReference type="CDD" id="cd02696">
    <property type="entry name" value="MurNAc-LAA"/>
    <property type="match status" value="1"/>
</dbReference>
<name>A0A3D8P676_9THEO</name>
<dbReference type="OrthoDB" id="43070at2"/>
<comment type="caution">
    <text evidence="3">The sequence shown here is derived from an EMBL/GenBank/DDBJ whole genome shotgun (WGS) entry which is preliminary data.</text>
</comment>
<evidence type="ECO:0000313" key="3">
    <source>
        <dbReference type="EMBL" id="RDV83650.1"/>
    </source>
</evidence>
<keyword evidence="1" id="KW-0378">Hydrolase</keyword>
<dbReference type="InterPro" id="IPR002508">
    <property type="entry name" value="MurNAc-LAA_cat"/>
</dbReference>
<proteinExistence type="predicted"/>
<sequence length="320" mass="36599">MRGRKTEVSRLEKLEGRTLEEISRITNIYSKIQEGTEDESWVIIEATAPLVWELLRPEPLVYCLKVKGRANMYTGPLAVRDGVVREVSINTEREGLSFFVRLEAPAEAKVELQTGKLPVRLILRLNRSCWRDFFRDRHIVIDPGHGGTDGGHRGPVDLWEKDVVWVTAQEFKRQLERLGARVSLTRSREENPSWVERVRLGEKADLFLSLHTHGEADRRVRGAAVLYNPTFPQGERLAQTMLEEITAKTKVPGRGVFPSSELTLLDRRPAFTIEMVTITNWVDEGLLRNPYFHRKLVLATLSSFFRFGREVSEVANHVCG</sequence>
<accession>A0A3D8P676</accession>
<dbReference type="GO" id="GO:0009253">
    <property type="term" value="P:peptidoglycan catabolic process"/>
    <property type="evidence" value="ECO:0007669"/>
    <property type="project" value="InterPro"/>
</dbReference>
<dbReference type="EMBL" id="QSLN01000004">
    <property type="protein sequence ID" value="RDV83650.1"/>
    <property type="molecule type" value="Genomic_DNA"/>
</dbReference>
<evidence type="ECO:0000259" key="2">
    <source>
        <dbReference type="Pfam" id="PF01520"/>
    </source>
</evidence>
<dbReference type="AlphaFoldDB" id="A0A3D8P676"/>
<dbReference type="Proteomes" id="UP000256329">
    <property type="component" value="Unassembled WGS sequence"/>
</dbReference>
<dbReference type="PANTHER" id="PTHR30404:SF0">
    <property type="entry name" value="N-ACETYLMURAMOYL-L-ALANINE AMIDASE AMIC"/>
    <property type="match status" value="1"/>
</dbReference>
<dbReference type="InterPro" id="IPR050695">
    <property type="entry name" value="N-acetylmuramoyl_amidase_3"/>
</dbReference>
<gene>
    <name evidence="3" type="ORF">DXX99_04965</name>
</gene>
<reference evidence="3 4" key="1">
    <citation type="submission" date="2018-08" db="EMBL/GenBank/DDBJ databases">
        <title>Form III RuBisCO-mediated autotrophy in Thermodesulfobium bacteria.</title>
        <authorList>
            <person name="Toshchakov S.V."/>
            <person name="Kublanov I.V."/>
            <person name="Frolov E."/>
            <person name="Bonch-Osmolovskaya E.A."/>
            <person name="Tourova T.P."/>
            <person name="Chernych N.A."/>
            <person name="Lebedinsky A.V."/>
        </authorList>
    </citation>
    <scope>NUCLEOTIDE SEQUENCE [LARGE SCALE GENOMIC DNA]</scope>
    <source>
        <strain evidence="3 4">SR</strain>
    </source>
</reference>
<protein>
    <submittedName>
        <fullName evidence="3">N-acetylmuramoyl-L-alanine amidase</fullName>
    </submittedName>
</protein>
<dbReference type="Gene3D" id="3.40.630.40">
    <property type="entry name" value="Zn-dependent exopeptidases"/>
    <property type="match status" value="1"/>
</dbReference>
<dbReference type="PANTHER" id="PTHR30404">
    <property type="entry name" value="N-ACETYLMURAMOYL-L-ALANINE AMIDASE"/>
    <property type="match status" value="1"/>
</dbReference>